<name>A0AAN4W498_9BACT</name>
<comment type="caution">
    <text evidence="9">The sequence shown here is derived from an EMBL/GenBank/DDBJ whole genome shotgun (WGS) entry which is preliminary data.</text>
</comment>
<dbReference type="EMBL" id="BQKE01000005">
    <property type="protein sequence ID" value="GJM64411.1"/>
    <property type="molecule type" value="Genomic_DNA"/>
</dbReference>
<feature type="site" description="Important for catalytic activity, responsible for pKa modulation of the active site Glu and correct orientation of both the proton donor and substrate" evidence="6">
    <location>
        <position position="146"/>
    </location>
</feature>
<dbReference type="GO" id="GO:0045493">
    <property type="term" value="P:xylan catabolic process"/>
    <property type="evidence" value="ECO:0007669"/>
    <property type="project" value="UniProtKB-KW"/>
</dbReference>
<gene>
    <name evidence="9" type="ORF">PEDI_49630</name>
</gene>
<comment type="similarity">
    <text evidence="1 7">Belongs to the glycosyl hydrolase 43 family.</text>
</comment>
<dbReference type="InterPro" id="IPR023296">
    <property type="entry name" value="Glyco_hydro_beta-prop_sf"/>
</dbReference>
<dbReference type="Gene3D" id="2.115.10.20">
    <property type="entry name" value="Glycosyl hydrolase domain, family 43"/>
    <property type="match status" value="1"/>
</dbReference>
<keyword evidence="4" id="KW-0119">Carbohydrate metabolism</keyword>
<reference evidence="9 10" key="1">
    <citation type="submission" date="2021-12" db="EMBL/GenBank/DDBJ databases">
        <title>Genome sequencing of bacteria with rrn-lacking chromosome and rrn-plasmid.</title>
        <authorList>
            <person name="Anda M."/>
            <person name="Iwasaki W."/>
        </authorList>
    </citation>
    <scope>NUCLEOTIDE SEQUENCE [LARGE SCALE GENOMIC DNA]</scope>
    <source>
        <strain evidence="9 10">NBRC 15940</strain>
    </source>
</reference>
<dbReference type="PANTHER" id="PTHR43772">
    <property type="entry name" value="ENDO-1,4-BETA-XYLANASE"/>
    <property type="match status" value="1"/>
</dbReference>
<keyword evidence="2" id="KW-0624">Polysaccharide degradation</keyword>
<dbReference type="InterPro" id="IPR006710">
    <property type="entry name" value="Glyco_hydro_43"/>
</dbReference>
<evidence type="ECO:0000313" key="9">
    <source>
        <dbReference type="EMBL" id="GJM64411.1"/>
    </source>
</evidence>
<evidence type="ECO:0000256" key="2">
    <source>
        <dbReference type="ARBA" id="ARBA00022651"/>
    </source>
</evidence>
<keyword evidence="3 7" id="KW-0378">Hydrolase</keyword>
<dbReference type="Proteomes" id="UP001310022">
    <property type="component" value="Unassembled WGS sequence"/>
</dbReference>
<dbReference type="CDD" id="cd08990">
    <property type="entry name" value="GH43_AXH_like"/>
    <property type="match status" value="1"/>
</dbReference>
<accession>A0AAN4W498</accession>
<evidence type="ECO:0000256" key="3">
    <source>
        <dbReference type="ARBA" id="ARBA00022801"/>
    </source>
</evidence>
<keyword evidence="8" id="KW-0732">Signal</keyword>
<evidence type="ECO:0000256" key="7">
    <source>
        <dbReference type="RuleBase" id="RU361187"/>
    </source>
</evidence>
<evidence type="ECO:0000256" key="8">
    <source>
        <dbReference type="SAM" id="SignalP"/>
    </source>
</evidence>
<dbReference type="InterPro" id="IPR052176">
    <property type="entry name" value="Glycosyl_Hydrlase_43_Enz"/>
</dbReference>
<keyword evidence="5 7" id="KW-0326">Glycosidase</keyword>
<dbReference type="SUPFAM" id="SSF75005">
    <property type="entry name" value="Arabinanase/levansucrase/invertase"/>
    <property type="match status" value="1"/>
</dbReference>
<dbReference type="PANTHER" id="PTHR43772:SF2">
    <property type="entry name" value="PUTATIVE (AFU_ORTHOLOGUE AFUA_2G04480)-RELATED"/>
    <property type="match status" value="1"/>
</dbReference>
<protein>
    <recommendedName>
        <fullName evidence="11">Glycosyl hydrolase family 43</fullName>
    </recommendedName>
</protein>
<dbReference type="AlphaFoldDB" id="A0AAN4W498"/>
<dbReference type="RefSeq" id="WP_338239474.1">
    <property type="nucleotide sequence ID" value="NZ_BQKE01000005.1"/>
</dbReference>
<evidence type="ECO:0000256" key="1">
    <source>
        <dbReference type="ARBA" id="ARBA00009865"/>
    </source>
</evidence>
<keyword evidence="2" id="KW-0858">Xylan degradation</keyword>
<evidence type="ECO:0008006" key="11">
    <source>
        <dbReference type="Google" id="ProtNLM"/>
    </source>
</evidence>
<feature type="chain" id="PRO_5042905117" description="Glycosyl hydrolase family 43" evidence="8">
    <location>
        <begin position="21"/>
        <end position="303"/>
    </location>
</feature>
<feature type="signal peptide" evidence="8">
    <location>
        <begin position="1"/>
        <end position="20"/>
    </location>
</feature>
<dbReference type="GO" id="GO:0004553">
    <property type="term" value="F:hydrolase activity, hydrolyzing O-glycosyl compounds"/>
    <property type="evidence" value="ECO:0007669"/>
    <property type="project" value="InterPro"/>
</dbReference>
<evidence type="ECO:0000256" key="5">
    <source>
        <dbReference type="ARBA" id="ARBA00023295"/>
    </source>
</evidence>
<proteinExistence type="inferred from homology"/>
<keyword evidence="10" id="KW-1185">Reference proteome</keyword>
<sequence>MKKIIFILTFFVLAGGNLLAQKPVLPDFHADPSFHQWDGKYWIYPSTDEPGSTSWLEMKRWHAYSSQDLKHWKNEGQIFSLEDISWADQAAFAPDIIKKNDQYYFFYPAGFQIGVATSKNPNGPFKDPLGRPLIEKEQVEGVLSFDPCVFEDEDGRVYLFYGGGEGVAYGELNADLLSFKTAPVKIPLRNYGEGIWVHKKDGLYYFSYPIHIERDGKVKQLLAYCTSDKISGPYEYRGIILDNNGRNSHHSIAQIKDKWYLFYHIEGNSPYERQVCIDELEYFEDGSIKEVKMTDTGISAVPF</sequence>
<evidence type="ECO:0000313" key="10">
    <source>
        <dbReference type="Proteomes" id="UP001310022"/>
    </source>
</evidence>
<evidence type="ECO:0000256" key="4">
    <source>
        <dbReference type="ARBA" id="ARBA00023277"/>
    </source>
</evidence>
<evidence type="ECO:0000256" key="6">
    <source>
        <dbReference type="PIRSR" id="PIRSR606710-2"/>
    </source>
</evidence>
<dbReference type="Pfam" id="PF04616">
    <property type="entry name" value="Glyco_hydro_43"/>
    <property type="match status" value="1"/>
</dbReference>
<organism evidence="9 10">
    <name type="scientific">Persicobacter diffluens</name>
    <dbReference type="NCBI Taxonomy" id="981"/>
    <lineage>
        <taxon>Bacteria</taxon>
        <taxon>Pseudomonadati</taxon>
        <taxon>Bacteroidota</taxon>
        <taxon>Cytophagia</taxon>
        <taxon>Cytophagales</taxon>
        <taxon>Persicobacteraceae</taxon>
        <taxon>Persicobacter</taxon>
    </lineage>
</organism>